<sequence length="139" mass="15487">MVSIRVDRLKLAKRRWRGQAADGADFGFELTQPLKPGTTVWQSDTARYVIEQEPEAVLEIPLDVPASAAAGIGWAVGNLHMELMSEVDRLLAIDDPAVRQLLERIQVPYKPTTAVFRPGRFVRGAKQTPNHDLGPSHRH</sequence>
<evidence type="ECO:0000313" key="2">
    <source>
        <dbReference type="EMBL" id="WED64909.1"/>
    </source>
</evidence>
<dbReference type="SUPFAM" id="SSF69737">
    <property type="entry name" value="Urease metallochaperone UreE, C-terminal domain"/>
    <property type="match status" value="1"/>
</dbReference>
<dbReference type="GO" id="GO:0065003">
    <property type="term" value="P:protein-containing complex assembly"/>
    <property type="evidence" value="ECO:0007669"/>
    <property type="project" value="InterPro"/>
</dbReference>
<keyword evidence="3" id="KW-1185">Reference proteome</keyword>
<organism evidence="2 3">
    <name type="scientific">Synoicihabitans lomoniglobus</name>
    <dbReference type="NCBI Taxonomy" id="2909285"/>
    <lineage>
        <taxon>Bacteria</taxon>
        <taxon>Pseudomonadati</taxon>
        <taxon>Verrucomicrobiota</taxon>
        <taxon>Opitutia</taxon>
        <taxon>Opitutales</taxon>
        <taxon>Opitutaceae</taxon>
        <taxon>Synoicihabitans</taxon>
    </lineage>
</organism>
<dbReference type="InterPro" id="IPR007864">
    <property type="entry name" value="UreE_C_dom"/>
</dbReference>
<reference evidence="2" key="1">
    <citation type="submission" date="2023-03" db="EMBL/GenBank/DDBJ databases">
        <title>Lomoglobus Profundus gen. nov., sp. nov., a novel member of the phylum Verrucomicrobia, isolated from deep-marine sediment of South China Sea.</title>
        <authorList>
            <person name="Ahmad T."/>
            <person name="Ishaq S.E."/>
            <person name="Wang F."/>
        </authorList>
    </citation>
    <scope>NUCLEOTIDE SEQUENCE</scope>
    <source>
        <strain evidence="2">LMO-M01</strain>
    </source>
</reference>
<dbReference type="RefSeq" id="WP_330931825.1">
    <property type="nucleotide sequence ID" value="NZ_CP119075.1"/>
</dbReference>
<dbReference type="Gene3D" id="3.30.70.790">
    <property type="entry name" value="UreE, C-terminal domain"/>
    <property type="match status" value="1"/>
</dbReference>
<accession>A0AAF0CPI4</accession>
<dbReference type="GO" id="GO:0019627">
    <property type="term" value="P:urea metabolic process"/>
    <property type="evidence" value="ECO:0007669"/>
    <property type="project" value="InterPro"/>
</dbReference>
<dbReference type="KEGG" id="slom:PXH66_21390"/>
<protein>
    <submittedName>
        <fullName evidence="2">Urease accessory protein UreE</fullName>
    </submittedName>
</protein>
<dbReference type="AlphaFoldDB" id="A0AAF0CPI4"/>
<feature type="domain" description="Urease accessory protein UreE C-terminal" evidence="1">
    <location>
        <begin position="55"/>
        <end position="139"/>
    </location>
</feature>
<dbReference type="Proteomes" id="UP001218638">
    <property type="component" value="Chromosome"/>
</dbReference>
<dbReference type="GO" id="GO:0016151">
    <property type="term" value="F:nickel cation binding"/>
    <property type="evidence" value="ECO:0007669"/>
    <property type="project" value="InterPro"/>
</dbReference>
<proteinExistence type="predicted"/>
<gene>
    <name evidence="2" type="ORF">PXH66_21390</name>
</gene>
<dbReference type="EMBL" id="CP119075">
    <property type="protein sequence ID" value="WED64909.1"/>
    <property type="molecule type" value="Genomic_DNA"/>
</dbReference>
<name>A0AAF0CPI4_9BACT</name>
<evidence type="ECO:0000313" key="3">
    <source>
        <dbReference type="Proteomes" id="UP001218638"/>
    </source>
</evidence>
<evidence type="ECO:0000259" key="1">
    <source>
        <dbReference type="Pfam" id="PF05194"/>
    </source>
</evidence>
<dbReference type="Pfam" id="PF05194">
    <property type="entry name" value="UreE_C"/>
    <property type="match status" value="1"/>
</dbReference>